<reference evidence="1" key="1">
    <citation type="journal article" date="2023" name="Plant J.">
        <title>Genome sequences and population genomics provide insights into the demographic history, inbreeding, and mutation load of two 'living fossil' tree species of Dipteronia.</title>
        <authorList>
            <person name="Feng Y."/>
            <person name="Comes H.P."/>
            <person name="Chen J."/>
            <person name="Zhu S."/>
            <person name="Lu R."/>
            <person name="Zhang X."/>
            <person name="Li P."/>
            <person name="Qiu J."/>
            <person name="Olsen K.M."/>
            <person name="Qiu Y."/>
        </authorList>
    </citation>
    <scope>NUCLEOTIDE SEQUENCE</scope>
    <source>
        <strain evidence="1">KIB01</strain>
    </source>
</reference>
<evidence type="ECO:0000313" key="1">
    <source>
        <dbReference type="EMBL" id="KAK2648237.1"/>
    </source>
</evidence>
<dbReference type="AlphaFoldDB" id="A0AAD9U5T9"/>
<evidence type="ECO:0008006" key="3">
    <source>
        <dbReference type="Google" id="ProtNLM"/>
    </source>
</evidence>
<proteinExistence type="predicted"/>
<protein>
    <recommendedName>
        <fullName evidence="3">Nuclease HARBI1</fullName>
    </recommendedName>
</protein>
<keyword evidence="2" id="KW-1185">Reference proteome</keyword>
<organism evidence="1 2">
    <name type="scientific">Dipteronia dyeriana</name>
    <dbReference type="NCBI Taxonomy" id="168575"/>
    <lineage>
        <taxon>Eukaryota</taxon>
        <taxon>Viridiplantae</taxon>
        <taxon>Streptophyta</taxon>
        <taxon>Embryophyta</taxon>
        <taxon>Tracheophyta</taxon>
        <taxon>Spermatophyta</taxon>
        <taxon>Magnoliopsida</taxon>
        <taxon>eudicotyledons</taxon>
        <taxon>Gunneridae</taxon>
        <taxon>Pentapetalae</taxon>
        <taxon>rosids</taxon>
        <taxon>malvids</taxon>
        <taxon>Sapindales</taxon>
        <taxon>Sapindaceae</taxon>
        <taxon>Hippocastanoideae</taxon>
        <taxon>Acereae</taxon>
        <taxon>Dipteronia</taxon>
    </lineage>
</organism>
<gene>
    <name evidence="1" type="ORF">Ddye_015726</name>
</gene>
<dbReference type="EMBL" id="JANJYI010000005">
    <property type="protein sequence ID" value="KAK2648237.1"/>
    <property type="molecule type" value="Genomic_DNA"/>
</dbReference>
<dbReference type="Proteomes" id="UP001280121">
    <property type="component" value="Unassembled WGS sequence"/>
</dbReference>
<name>A0AAD9U5T9_9ROSI</name>
<accession>A0AAD9U5T9</accession>
<comment type="caution">
    <text evidence="1">The sequence shown here is derived from an EMBL/GenBank/DDBJ whole genome shotgun (WGS) entry which is preliminary data.</text>
</comment>
<evidence type="ECO:0000313" key="2">
    <source>
        <dbReference type="Proteomes" id="UP001280121"/>
    </source>
</evidence>
<sequence>MIGHSNLLLLRIFFNMKHSFDRNVIEGAFGLLEEQWTILKGQSYYLIKIQCRIILACYLLHNLIRREMHVDPLEHVVLRDSDSDNEDEDMNGDCYTHIETSKCLDRLEGQLGKRNV</sequence>